<gene>
    <name evidence="2" type="ORF">N782_00325</name>
</gene>
<dbReference type="Proteomes" id="UP000030147">
    <property type="component" value="Unassembled WGS sequence"/>
</dbReference>
<dbReference type="EMBL" id="AVBF01000001">
    <property type="protein sequence ID" value="KGP74674.1"/>
    <property type="molecule type" value="Genomic_DNA"/>
</dbReference>
<accession>A0A0A2TGH8</accession>
<keyword evidence="3" id="KW-1185">Reference proteome</keyword>
<feature type="transmembrane region" description="Helical" evidence="1">
    <location>
        <begin position="353"/>
        <end position="371"/>
    </location>
</feature>
<keyword evidence="1" id="KW-0812">Transmembrane</keyword>
<feature type="transmembrane region" description="Helical" evidence="1">
    <location>
        <begin position="156"/>
        <end position="185"/>
    </location>
</feature>
<dbReference type="STRING" id="1385514.N782_00325"/>
<evidence type="ECO:0000256" key="1">
    <source>
        <dbReference type="SAM" id="Phobius"/>
    </source>
</evidence>
<feature type="transmembrane region" description="Helical" evidence="1">
    <location>
        <begin position="383"/>
        <end position="401"/>
    </location>
</feature>
<feature type="transmembrane region" description="Helical" evidence="1">
    <location>
        <begin position="130"/>
        <end position="150"/>
    </location>
</feature>
<reference evidence="2 3" key="1">
    <citation type="journal article" date="2015" name="Stand. Genomic Sci.">
        <title>High quality draft genome sequence of the moderately halophilic bacterium Pontibacillus yanchengensis Y32(T) and comparison among Pontibacillus genomes.</title>
        <authorList>
            <person name="Huang J."/>
            <person name="Qiao Z.X."/>
            <person name="Tang J.W."/>
            <person name="Wang G."/>
        </authorList>
    </citation>
    <scope>NUCLEOTIDE SEQUENCE [LARGE SCALE GENOMIC DNA]</scope>
    <source>
        <strain evidence="2 3">Y32</strain>
    </source>
</reference>
<evidence type="ECO:0000313" key="3">
    <source>
        <dbReference type="Proteomes" id="UP000030147"/>
    </source>
</evidence>
<evidence type="ECO:0008006" key="4">
    <source>
        <dbReference type="Google" id="ProtNLM"/>
    </source>
</evidence>
<feature type="transmembrane region" description="Helical" evidence="1">
    <location>
        <begin position="273"/>
        <end position="291"/>
    </location>
</feature>
<dbReference type="eggNOG" id="ENOG503311C">
    <property type="taxonomic scope" value="Bacteria"/>
</dbReference>
<keyword evidence="1" id="KW-0472">Membrane</keyword>
<feature type="transmembrane region" description="Helical" evidence="1">
    <location>
        <begin position="60"/>
        <end position="77"/>
    </location>
</feature>
<sequence>MQIIFIFTSIIGTLFFLLCKRRFDLFSLAYFSSLVYFLPAYFGFVYTIYGDKISLSSSTYIIMTILLSSLIISALLFDKVKVKKSIFKKIEGQHFFLTSLLLFSGLFIFLTLIGAEGLFKSEKKEIRDQLSYSFLLWGVTASLGLIHSVITKRKSYIIVFTLFLIVNLLIGNRTSIILAVMSIILFHFYRNGSKPIIQQVSVKKIFLILCFIYISFMGKIIYGSFNQGGINSVVSNLFKWENIERSFSNSEPFGRQLILETIVQTNFNLDLNYVLILLVNFIPIPISIFGFNSGIFNEKFQTTLFPNADYGMAYNFWAEGYAIKGFFGIVIFILIYNIGIALFNTMLQSDISLINTVALLMGTYWTFYIHRNSMGTIFSFEKQIFFVAIGALILSVILYIFNRGITKRVVDD</sequence>
<dbReference type="OrthoDB" id="1967228at2"/>
<feature type="transmembrane region" description="Helical" evidence="1">
    <location>
        <begin position="29"/>
        <end position="48"/>
    </location>
</feature>
<name>A0A0A2TGH8_9BACI</name>
<proteinExistence type="predicted"/>
<feature type="transmembrane region" description="Helical" evidence="1">
    <location>
        <begin position="97"/>
        <end position="118"/>
    </location>
</feature>
<feature type="transmembrane region" description="Helical" evidence="1">
    <location>
        <begin position="326"/>
        <end position="347"/>
    </location>
</feature>
<organism evidence="2 3">
    <name type="scientific">Pontibacillus yanchengensis Y32</name>
    <dbReference type="NCBI Taxonomy" id="1385514"/>
    <lineage>
        <taxon>Bacteria</taxon>
        <taxon>Bacillati</taxon>
        <taxon>Bacillota</taxon>
        <taxon>Bacilli</taxon>
        <taxon>Bacillales</taxon>
        <taxon>Bacillaceae</taxon>
        <taxon>Pontibacillus</taxon>
    </lineage>
</organism>
<keyword evidence="1" id="KW-1133">Transmembrane helix</keyword>
<protein>
    <recommendedName>
        <fullName evidence="4">Oligosaccharide repeat unit polymerase</fullName>
    </recommendedName>
</protein>
<dbReference type="RefSeq" id="WP_036815064.1">
    <property type="nucleotide sequence ID" value="NZ_AVBF01000001.1"/>
</dbReference>
<comment type="caution">
    <text evidence="2">The sequence shown here is derived from an EMBL/GenBank/DDBJ whole genome shotgun (WGS) entry which is preliminary data.</text>
</comment>
<feature type="transmembrane region" description="Helical" evidence="1">
    <location>
        <begin position="205"/>
        <end position="225"/>
    </location>
</feature>
<dbReference type="AlphaFoldDB" id="A0A0A2TGH8"/>
<evidence type="ECO:0000313" key="2">
    <source>
        <dbReference type="EMBL" id="KGP74674.1"/>
    </source>
</evidence>